<evidence type="ECO:0000313" key="1">
    <source>
        <dbReference type="EMBL" id="SDK83609.1"/>
    </source>
</evidence>
<protein>
    <submittedName>
        <fullName evidence="1">Uncharacterized protein</fullName>
    </submittedName>
</protein>
<name>A0A1G9F581_9PSED</name>
<keyword evidence="2" id="KW-1185">Reference proteome</keyword>
<reference evidence="1 2" key="1">
    <citation type="submission" date="2016-10" db="EMBL/GenBank/DDBJ databases">
        <authorList>
            <person name="de Groot N.N."/>
        </authorList>
    </citation>
    <scope>NUCLEOTIDE SEQUENCE [LARGE SCALE GENOMIC DNA]</scope>
    <source>
        <strain evidence="1 2">JCM 21544</strain>
    </source>
</reference>
<proteinExistence type="predicted"/>
<sequence length="141" mass="16033">MDTTVRLDELLDAYEWVSASDAVVLGCAAYIDRTTGKIHWVGEGIDEEAPEDVDDESRYIAVPRKRELDLGSPLVLRFVKEHLPDSIDAVYGFFRKRGAYGQFKALLDRVDQLDAWHAYEQRATEDALRDWCEENGLTLAP</sequence>
<accession>A0A1G9F581</accession>
<dbReference type="RefSeq" id="WP_139198567.1">
    <property type="nucleotide sequence ID" value="NZ_FNFD01000011.1"/>
</dbReference>
<evidence type="ECO:0000313" key="2">
    <source>
        <dbReference type="Proteomes" id="UP000198706"/>
    </source>
</evidence>
<dbReference type="AlphaFoldDB" id="A0A1G9F581"/>
<organism evidence="1 2">
    <name type="scientific">Pseudomonas indica</name>
    <dbReference type="NCBI Taxonomy" id="137658"/>
    <lineage>
        <taxon>Bacteria</taxon>
        <taxon>Pseudomonadati</taxon>
        <taxon>Pseudomonadota</taxon>
        <taxon>Gammaproteobacteria</taxon>
        <taxon>Pseudomonadales</taxon>
        <taxon>Pseudomonadaceae</taxon>
        <taxon>Pseudomonas</taxon>
    </lineage>
</organism>
<dbReference type="Proteomes" id="UP000198706">
    <property type="component" value="Unassembled WGS sequence"/>
</dbReference>
<gene>
    <name evidence="1" type="ORF">SAMN05216186_1118</name>
</gene>
<dbReference type="EMBL" id="FNFD01000011">
    <property type="protein sequence ID" value="SDK83609.1"/>
    <property type="molecule type" value="Genomic_DNA"/>
</dbReference>